<proteinExistence type="predicted"/>
<dbReference type="Gene3D" id="3.60.15.10">
    <property type="entry name" value="Ribonuclease Z/Hydroxyacylglutathione hydrolase-like"/>
    <property type="match status" value="1"/>
</dbReference>
<sequence length="319" mass="35193">MEQTLALKKEAYFQVAEGVWGLKDIFVNVYMIQNQHDNQWVLVDAGLKTSVSKIKKMARKLFGEDSRPTAIVLTHGHFDHVGALKELAEFWDVPVYAHKMEMPYLTGKSAYPPADPTVGGGMMAWMADLYPNKPLNLKDRVQEIPQTGKIPGLSGWKCIHTPGHAPGHVSLWRQNDKVLIAGDALVTTKQESAIAVMFQTECLTGPPTYFTYDWQAAEQSVQKLAELKPEIVATGHGRPMSGEAMQQKLEELSTHFKELAVPNQGRYIHRPAIVNGSGVVSVPAKEKTSSGVLPMRLAGVAGVVALGILLYAQRKRLWA</sequence>
<dbReference type="InterPro" id="IPR050855">
    <property type="entry name" value="NDM-1-like"/>
</dbReference>
<dbReference type="InterPro" id="IPR001279">
    <property type="entry name" value="Metallo-B-lactamas"/>
</dbReference>
<evidence type="ECO:0000313" key="3">
    <source>
        <dbReference type="EMBL" id="MBB5283738.1"/>
    </source>
</evidence>
<gene>
    <name evidence="3" type="ORF">HNQ92_001864</name>
</gene>
<dbReference type="SUPFAM" id="SSF56281">
    <property type="entry name" value="Metallo-hydrolase/oxidoreductase"/>
    <property type="match status" value="1"/>
</dbReference>
<dbReference type="EMBL" id="JACHGF010000002">
    <property type="protein sequence ID" value="MBB5283738.1"/>
    <property type="molecule type" value="Genomic_DNA"/>
</dbReference>
<dbReference type="RefSeq" id="WP_184173390.1">
    <property type="nucleotide sequence ID" value="NZ_JACHGF010000002.1"/>
</dbReference>
<dbReference type="Proteomes" id="UP000557307">
    <property type="component" value="Unassembled WGS sequence"/>
</dbReference>
<keyword evidence="1" id="KW-1133">Transmembrane helix</keyword>
<accession>A0A840TUK1</accession>
<dbReference type="CDD" id="cd07721">
    <property type="entry name" value="yflN-like_MBL-fold"/>
    <property type="match status" value="1"/>
</dbReference>
<keyword evidence="3" id="KW-0378">Hydrolase</keyword>
<protein>
    <submittedName>
        <fullName evidence="3">Glyoxylase-like metal-dependent hydrolase (Beta-lactamase superfamily II)</fullName>
    </submittedName>
</protein>
<dbReference type="AlphaFoldDB" id="A0A840TUK1"/>
<keyword evidence="1" id="KW-0472">Membrane</keyword>
<dbReference type="SMART" id="SM00849">
    <property type="entry name" value="Lactamase_B"/>
    <property type="match status" value="1"/>
</dbReference>
<keyword evidence="1" id="KW-0812">Transmembrane</keyword>
<feature type="domain" description="Metallo-beta-lactamase" evidence="2">
    <location>
        <begin position="26"/>
        <end position="236"/>
    </location>
</feature>
<reference evidence="3 4" key="1">
    <citation type="submission" date="2020-08" db="EMBL/GenBank/DDBJ databases">
        <title>Genomic Encyclopedia of Type Strains, Phase IV (KMG-IV): sequencing the most valuable type-strain genomes for metagenomic binning, comparative biology and taxonomic classification.</title>
        <authorList>
            <person name="Goeker M."/>
        </authorList>
    </citation>
    <scope>NUCLEOTIDE SEQUENCE [LARGE SCALE GENOMIC DNA]</scope>
    <source>
        <strain evidence="3 4">DSM 105074</strain>
    </source>
</reference>
<name>A0A840TUK1_9BACT</name>
<feature type="transmembrane region" description="Helical" evidence="1">
    <location>
        <begin position="293"/>
        <end position="312"/>
    </location>
</feature>
<dbReference type="PANTHER" id="PTHR42951:SF17">
    <property type="entry name" value="METALLO-BETA-LACTAMASE DOMAIN-CONTAINING PROTEIN"/>
    <property type="match status" value="1"/>
</dbReference>
<dbReference type="PANTHER" id="PTHR42951">
    <property type="entry name" value="METALLO-BETA-LACTAMASE DOMAIN-CONTAINING"/>
    <property type="match status" value="1"/>
</dbReference>
<evidence type="ECO:0000259" key="2">
    <source>
        <dbReference type="SMART" id="SM00849"/>
    </source>
</evidence>
<dbReference type="InterPro" id="IPR036866">
    <property type="entry name" value="RibonucZ/Hydroxyglut_hydro"/>
</dbReference>
<keyword evidence="4" id="KW-1185">Reference proteome</keyword>
<organism evidence="3 4">
    <name type="scientific">Rhabdobacter roseus</name>
    <dbReference type="NCBI Taxonomy" id="1655419"/>
    <lineage>
        <taxon>Bacteria</taxon>
        <taxon>Pseudomonadati</taxon>
        <taxon>Bacteroidota</taxon>
        <taxon>Cytophagia</taxon>
        <taxon>Cytophagales</taxon>
        <taxon>Cytophagaceae</taxon>
        <taxon>Rhabdobacter</taxon>
    </lineage>
</organism>
<comment type="caution">
    <text evidence="3">The sequence shown here is derived from an EMBL/GenBank/DDBJ whole genome shotgun (WGS) entry which is preliminary data.</text>
</comment>
<evidence type="ECO:0000256" key="1">
    <source>
        <dbReference type="SAM" id="Phobius"/>
    </source>
</evidence>
<dbReference type="Pfam" id="PF00753">
    <property type="entry name" value="Lactamase_B"/>
    <property type="match status" value="1"/>
</dbReference>
<dbReference type="GO" id="GO:0016787">
    <property type="term" value="F:hydrolase activity"/>
    <property type="evidence" value="ECO:0007669"/>
    <property type="project" value="UniProtKB-KW"/>
</dbReference>
<evidence type="ECO:0000313" key="4">
    <source>
        <dbReference type="Proteomes" id="UP000557307"/>
    </source>
</evidence>